<dbReference type="Pfam" id="PF04535">
    <property type="entry name" value="CASP_dom"/>
    <property type="match status" value="1"/>
</dbReference>
<evidence type="ECO:0000256" key="3">
    <source>
        <dbReference type="ARBA" id="ARBA00011489"/>
    </source>
</evidence>
<evidence type="ECO:0000313" key="10">
    <source>
        <dbReference type="EMBL" id="ERN18778.1"/>
    </source>
</evidence>
<evidence type="ECO:0000256" key="7">
    <source>
        <dbReference type="ARBA" id="ARBA00023136"/>
    </source>
</evidence>
<name>U5DEE6_AMBTC</name>
<evidence type="ECO:0000256" key="2">
    <source>
        <dbReference type="ARBA" id="ARBA00007651"/>
    </source>
</evidence>
<evidence type="ECO:0000256" key="8">
    <source>
        <dbReference type="RuleBase" id="RU361233"/>
    </source>
</evidence>
<dbReference type="HOGENOM" id="CLU_066104_3_2_1"/>
<evidence type="ECO:0000313" key="11">
    <source>
        <dbReference type="Proteomes" id="UP000017836"/>
    </source>
</evidence>
<feature type="transmembrane region" description="Helical" evidence="8">
    <location>
        <begin position="98"/>
        <end position="124"/>
    </location>
</feature>
<dbReference type="EMBL" id="KI392078">
    <property type="protein sequence ID" value="ERN18778.1"/>
    <property type="molecule type" value="Genomic_DNA"/>
</dbReference>
<evidence type="ECO:0000256" key="1">
    <source>
        <dbReference type="ARBA" id="ARBA00004651"/>
    </source>
</evidence>
<dbReference type="PANTHER" id="PTHR36488:SF8">
    <property type="entry name" value="CASP-LIKE PROTEIN 1U1"/>
    <property type="match status" value="1"/>
</dbReference>
<evidence type="ECO:0000256" key="6">
    <source>
        <dbReference type="ARBA" id="ARBA00022989"/>
    </source>
</evidence>
<dbReference type="Proteomes" id="UP000017836">
    <property type="component" value="Unassembled WGS sequence"/>
</dbReference>
<gene>
    <name evidence="10" type="ORF">AMTR_s00067p00068460</name>
</gene>
<feature type="transmembrane region" description="Helical" evidence="8">
    <location>
        <begin position="63"/>
        <end position="86"/>
    </location>
</feature>
<comment type="subcellular location">
    <subcellularLocation>
        <location evidence="1 8">Cell membrane</location>
        <topology evidence="1 8">Multi-pass membrane protein</topology>
    </subcellularLocation>
</comment>
<evidence type="ECO:0000256" key="4">
    <source>
        <dbReference type="ARBA" id="ARBA00022475"/>
    </source>
</evidence>
<evidence type="ECO:0000256" key="5">
    <source>
        <dbReference type="ARBA" id="ARBA00022692"/>
    </source>
</evidence>
<keyword evidence="5 8" id="KW-0812">Transmembrane</keyword>
<keyword evidence="6 8" id="KW-1133">Transmembrane helix</keyword>
<dbReference type="OMA" id="CATVIMA"/>
<dbReference type="eggNOG" id="ENOG502RZXX">
    <property type="taxonomic scope" value="Eukaryota"/>
</dbReference>
<sequence length="185" mass="19751">MEARNQTLQHLQASTATTSTLFMVDLVLRGIAFSTTLAAAVVMGRDKETEGLFIAKFSFSPAFSFFVAVNGAGCFYSMLSLVILSFQASQASSLRMRLVFISLDVVLMGSLIGGASAATAIAYVGRKGNKHANWLPICKLFSRFCDHVAGALLVSYVGALCFLLLVLTSAVTLNIFLMQASEGKS</sequence>
<dbReference type="InterPro" id="IPR006459">
    <property type="entry name" value="CASP/CASPL"/>
</dbReference>
<dbReference type="PANTHER" id="PTHR36488">
    <property type="entry name" value="CASP-LIKE PROTEIN 1U1"/>
    <property type="match status" value="1"/>
</dbReference>
<comment type="similarity">
    <text evidence="2 8">Belongs to the Casparian strip membrane proteins (CASP) family.</text>
</comment>
<dbReference type="InterPro" id="IPR006702">
    <property type="entry name" value="CASP_dom"/>
</dbReference>
<accession>U5DEE6</accession>
<reference evidence="11" key="1">
    <citation type="journal article" date="2013" name="Science">
        <title>The Amborella genome and the evolution of flowering plants.</title>
        <authorList>
            <consortium name="Amborella Genome Project"/>
        </authorList>
    </citation>
    <scope>NUCLEOTIDE SEQUENCE [LARGE SCALE GENOMIC DNA]</scope>
</reference>
<protein>
    <recommendedName>
        <fullName evidence="8">CASP-like protein</fullName>
    </recommendedName>
</protein>
<keyword evidence="4 8" id="KW-1003">Cell membrane</keyword>
<evidence type="ECO:0000259" key="9">
    <source>
        <dbReference type="Pfam" id="PF04535"/>
    </source>
</evidence>
<feature type="transmembrane region" description="Helical" evidence="8">
    <location>
        <begin position="153"/>
        <end position="177"/>
    </location>
</feature>
<feature type="domain" description="Casparian strip membrane protein" evidence="9">
    <location>
        <begin position="21"/>
        <end position="161"/>
    </location>
</feature>
<dbReference type="GO" id="GO:0005886">
    <property type="term" value="C:plasma membrane"/>
    <property type="evidence" value="ECO:0007669"/>
    <property type="project" value="UniProtKB-SubCell"/>
</dbReference>
<feature type="transmembrane region" description="Helical" evidence="8">
    <location>
        <begin position="21"/>
        <end position="43"/>
    </location>
</feature>
<dbReference type="OrthoDB" id="1906221at2759"/>
<dbReference type="AlphaFoldDB" id="U5DEE6"/>
<keyword evidence="7 8" id="KW-0472">Membrane</keyword>
<dbReference type="InterPro" id="IPR044173">
    <property type="entry name" value="CASPL"/>
</dbReference>
<keyword evidence="11" id="KW-1185">Reference proteome</keyword>
<dbReference type="NCBIfam" id="TIGR01569">
    <property type="entry name" value="A_tha_TIGR01569"/>
    <property type="match status" value="1"/>
</dbReference>
<comment type="subunit">
    <text evidence="3 8">Homodimer and heterodimers.</text>
</comment>
<organism evidence="10 11">
    <name type="scientific">Amborella trichopoda</name>
    <dbReference type="NCBI Taxonomy" id="13333"/>
    <lineage>
        <taxon>Eukaryota</taxon>
        <taxon>Viridiplantae</taxon>
        <taxon>Streptophyta</taxon>
        <taxon>Embryophyta</taxon>
        <taxon>Tracheophyta</taxon>
        <taxon>Spermatophyta</taxon>
        <taxon>Magnoliopsida</taxon>
        <taxon>Amborellales</taxon>
        <taxon>Amborellaceae</taxon>
        <taxon>Amborella</taxon>
    </lineage>
</organism>
<proteinExistence type="inferred from homology"/>
<dbReference type="Gramene" id="ERN18778">
    <property type="protein sequence ID" value="ERN18778"/>
    <property type="gene ID" value="AMTR_s00067p00068460"/>
</dbReference>